<comment type="similarity">
    <text evidence="14 16">Belongs to the type III pantothenate kinase family.</text>
</comment>
<name>A0A554X3Z7_9BURK</name>
<dbReference type="GO" id="GO:0004594">
    <property type="term" value="F:pantothenate kinase activity"/>
    <property type="evidence" value="ECO:0007669"/>
    <property type="project" value="UniProtKB-UniRule"/>
</dbReference>
<keyword evidence="8 16" id="KW-0808">Transferase</keyword>
<comment type="caution">
    <text evidence="17">The sequence shown here is derived from an EMBL/GenBank/DDBJ whole genome shotgun (WGS) entry which is preliminary data.</text>
</comment>
<evidence type="ECO:0000256" key="1">
    <source>
        <dbReference type="ARBA" id="ARBA00001206"/>
    </source>
</evidence>
<keyword evidence="10 16" id="KW-0418">Kinase</keyword>
<reference evidence="17 18" key="1">
    <citation type="submission" date="2019-07" db="EMBL/GenBank/DDBJ databases">
        <title>Tepidimonas charontis SPSP-6 draft genome.</title>
        <authorList>
            <person name="Da Costa M.S."/>
            <person name="Froufe H.J.C."/>
            <person name="Egas C."/>
            <person name="Albuquerque L."/>
        </authorList>
    </citation>
    <scope>NUCLEOTIDE SEQUENCE [LARGE SCALE GENOMIC DNA]</scope>
    <source>
        <strain evidence="17 18">SPSP-6</strain>
    </source>
</reference>
<sequence>MTAPDRAVVDFAAASAAAASTLLALDVGNTRLKWALFDAPQPGARMLAHGVQFLENIETLADGDWRALRAPRWVLGSIVAGAGVRYRVEEQLELWDAPVQWVVPSQAEAGLVNGYDHPARLGSDRWVAMIGARQRLLARGQGERPCIVVMVGTAVTVEAIDERGRFLGGIILPGHGIMLRALESGTAGLHVPTGEVRPFPTNTSDALTSGGTYAIAGAVQRMVDNVRVHCGQEPVCLMTGGAGWKMAPHMTVPFELVEGLIFDGLLAIARNRFAPLLAPLHANVPAAAGAHVGR</sequence>
<comment type="catalytic activity">
    <reaction evidence="1 16">
        <text>(R)-pantothenate + ATP = (R)-4'-phosphopantothenate + ADP + H(+)</text>
        <dbReference type="Rhea" id="RHEA:16373"/>
        <dbReference type="ChEBI" id="CHEBI:10986"/>
        <dbReference type="ChEBI" id="CHEBI:15378"/>
        <dbReference type="ChEBI" id="CHEBI:29032"/>
        <dbReference type="ChEBI" id="CHEBI:30616"/>
        <dbReference type="ChEBI" id="CHEBI:456216"/>
        <dbReference type="EC" id="2.7.1.33"/>
    </reaction>
</comment>
<comment type="cofactor">
    <cofactor evidence="2">
        <name>K(+)</name>
        <dbReference type="ChEBI" id="CHEBI:29103"/>
    </cofactor>
</comment>
<dbReference type="PANTHER" id="PTHR34265">
    <property type="entry name" value="TYPE III PANTOTHENATE KINASE"/>
    <property type="match status" value="1"/>
</dbReference>
<dbReference type="OrthoDB" id="9781305at2"/>
<evidence type="ECO:0000256" key="6">
    <source>
        <dbReference type="ARBA" id="ARBA00012102"/>
    </source>
</evidence>
<accession>A0A554X3Z7</accession>
<keyword evidence="18" id="KW-1185">Reference proteome</keyword>
<evidence type="ECO:0000313" key="17">
    <source>
        <dbReference type="EMBL" id="TSE30571.1"/>
    </source>
</evidence>
<dbReference type="RefSeq" id="WP_144329280.1">
    <property type="nucleotide sequence ID" value="NZ_VJON01000053.1"/>
</dbReference>
<dbReference type="PANTHER" id="PTHR34265:SF1">
    <property type="entry name" value="TYPE III PANTOTHENATE KINASE"/>
    <property type="match status" value="1"/>
</dbReference>
<evidence type="ECO:0000256" key="14">
    <source>
        <dbReference type="ARBA" id="ARBA00038036"/>
    </source>
</evidence>
<feature type="binding site" evidence="16">
    <location>
        <begin position="122"/>
        <end position="125"/>
    </location>
    <ligand>
        <name>substrate</name>
    </ligand>
</feature>
<comment type="subunit">
    <text evidence="5 16">Homodimer.</text>
</comment>
<keyword evidence="12 16" id="KW-0630">Potassium</keyword>
<organism evidence="17 18">
    <name type="scientific">Tepidimonas charontis</name>
    <dbReference type="NCBI Taxonomy" id="2267262"/>
    <lineage>
        <taxon>Bacteria</taxon>
        <taxon>Pseudomonadati</taxon>
        <taxon>Pseudomonadota</taxon>
        <taxon>Betaproteobacteria</taxon>
        <taxon>Burkholderiales</taxon>
        <taxon>Tepidimonas</taxon>
    </lineage>
</organism>
<evidence type="ECO:0000256" key="15">
    <source>
        <dbReference type="ARBA" id="ARBA00040883"/>
    </source>
</evidence>
<dbReference type="GO" id="GO:0005737">
    <property type="term" value="C:cytoplasm"/>
    <property type="evidence" value="ECO:0007669"/>
    <property type="project" value="UniProtKB-SubCell"/>
</dbReference>
<evidence type="ECO:0000256" key="4">
    <source>
        <dbReference type="ARBA" id="ARBA00005225"/>
    </source>
</evidence>
<comment type="function">
    <text evidence="16">Catalyzes the phosphorylation of pantothenate (Pan), the first step in CoA biosynthesis.</text>
</comment>
<dbReference type="InterPro" id="IPR043129">
    <property type="entry name" value="ATPase_NBD"/>
</dbReference>
<comment type="cofactor">
    <cofactor evidence="16">
        <name>NH4(+)</name>
        <dbReference type="ChEBI" id="CHEBI:28938"/>
    </cofactor>
    <cofactor evidence="16">
        <name>K(+)</name>
        <dbReference type="ChEBI" id="CHEBI:29103"/>
    </cofactor>
    <text evidence="16">A monovalent cation. Ammonium or potassium.</text>
</comment>
<evidence type="ECO:0000313" key="18">
    <source>
        <dbReference type="Proteomes" id="UP000318294"/>
    </source>
</evidence>
<dbReference type="GO" id="GO:0015937">
    <property type="term" value="P:coenzyme A biosynthetic process"/>
    <property type="evidence" value="ECO:0007669"/>
    <property type="project" value="UniProtKB-UniRule"/>
</dbReference>
<dbReference type="InterPro" id="IPR004619">
    <property type="entry name" value="Type_III_PanK"/>
</dbReference>
<feature type="binding site" evidence="16">
    <location>
        <position position="203"/>
    </location>
    <ligand>
        <name>substrate</name>
    </ligand>
</feature>
<evidence type="ECO:0000256" key="12">
    <source>
        <dbReference type="ARBA" id="ARBA00022958"/>
    </source>
</evidence>
<feature type="active site" description="Proton acceptor" evidence="16">
    <location>
        <position position="124"/>
    </location>
</feature>
<dbReference type="Gene3D" id="3.30.420.40">
    <property type="match status" value="2"/>
</dbReference>
<feature type="binding site" evidence="16">
    <location>
        <begin position="26"/>
        <end position="33"/>
    </location>
    <ligand>
        <name>ATP</name>
        <dbReference type="ChEBI" id="CHEBI:30616"/>
    </ligand>
</feature>
<dbReference type="EC" id="2.7.1.33" evidence="6 16"/>
<dbReference type="HAMAP" id="MF_01274">
    <property type="entry name" value="Pantothen_kinase_3"/>
    <property type="match status" value="1"/>
</dbReference>
<dbReference type="GO" id="GO:0005524">
    <property type="term" value="F:ATP binding"/>
    <property type="evidence" value="ECO:0007669"/>
    <property type="project" value="UniProtKB-UniRule"/>
</dbReference>
<evidence type="ECO:0000256" key="16">
    <source>
        <dbReference type="HAMAP-Rule" id="MF_01274"/>
    </source>
</evidence>
<proteinExistence type="inferred from homology"/>
<keyword evidence="7 16" id="KW-0963">Cytoplasm</keyword>
<feature type="binding site" evidence="16">
    <location>
        <position position="115"/>
    </location>
    <ligand>
        <name>substrate</name>
    </ligand>
</feature>
<comment type="subcellular location">
    <subcellularLocation>
        <location evidence="3 16">Cytoplasm</location>
    </subcellularLocation>
</comment>
<keyword evidence="9 16" id="KW-0547">Nucleotide-binding</keyword>
<evidence type="ECO:0000256" key="11">
    <source>
        <dbReference type="ARBA" id="ARBA00022840"/>
    </source>
</evidence>
<evidence type="ECO:0000256" key="9">
    <source>
        <dbReference type="ARBA" id="ARBA00022741"/>
    </source>
</evidence>
<comment type="pathway">
    <text evidence="4 16">Cofactor biosynthesis; coenzyme A biosynthesis; CoA from (R)-pantothenate: step 1/5.</text>
</comment>
<dbReference type="CDD" id="cd24015">
    <property type="entry name" value="ASKHA_NBD_PanK-III"/>
    <property type="match status" value="1"/>
</dbReference>
<evidence type="ECO:0000256" key="2">
    <source>
        <dbReference type="ARBA" id="ARBA00001958"/>
    </source>
</evidence>
<evidence type="ECO:0000256" key="7">
    <source>
        <dbReference type="ARBA" id="ARBA00022490"/>
    </source>
</evidence>
<keyword evidence="11 16" id="KW-0067">ATP-binding</keyword>
<protein>
    <recommendedName>
        <fullName evidence="15 16">Type III pantothenate kinase</fullName>
        <ecNumber evidence="6 16">2.7.1.33</ecNumber>
    </recommendedName>
    <alternativeName>
        <fullName evidence="16">PanK-III</fullName>
    </alternativeName>
    <alternativeName>
        <fullName evidence="16">Pantothenic acid kinase</fullName>
    </alternativeName>
</protein>
<comment type="caution">
    <text evidence="16">Lacks conserved residue(s) required for the propagation of feature annotation.</text>
</comment>
<dbReference type="Pfam" id="PF03309">
    <property type="entry name" value="Pan_kinase"/>
    <property type="match status" value="1"/>
</dbReference>
<dbReference type="SUPFAM" id="SSF53067">
    <property type="entry name" value="Actin-like ATPase domain"/>
    <property type="match status" value="2"/>
</dbReference>
<dbReference type="Proteomes" id="UP000318294">
    <property type="component" value="Unassembled WGS sequence"/>
</dbReference>
<evidence type="ECO:0000256" key="8">
    <source>
        <dbReference type="ARBA" id="ARBA00022679"/>
    </source>
</evidence>
<evidence type="ECO:0000256" key="10">
    <source>
        <dbReference type="ARBA" id="ARBA00022777"/>
    </source>
</evidence>
<dbReference type="NCBIfam" id="TIGR00671">
    <property type="entry name" value="baf"/>
    <property type="match status" value="1"/>
</dbReference>
<dbReference type="UniPathway" id="UPA00241">
    <property type="reaction ID" value="UER00352"/>
</dbReference>
<dbReference type="AlphaFoldDB" id="A0A554X3Z7"/>
<dbReference type="EMBL" id="VJON01000053">
    <property type="protein sequence ID" value="TSE30571.1"/>
    <property type="molecule type" value="Genomic_DNA"/>
</dbReference>
<gene>
    <name evidence="16 17" type="primary">coaX</name>
    <name evidence="17" type="ORF">Tchar_02426</name>
</gene>
<keyword evidence="13 16" id="KW-0173">Coenzyme A biosynthesis</keyword>
<feature type="binding site" evidence="16">
    <location>
        <position position="153"/>
    </location>
    <ligand>
        <name>ATP</name>
        <dbReference type="ChEBI" id="CHEBI:30616"/>
    </ligand>
</feature>
<evidence type="ECO:0000256" key="3">
    <source>
        <dbReference type="ARBA" id="ARBA00004496"/>
    </source>
</evidence>
<evidence type="ECO:0000256" key="13">
    <source>
        <dbReference type="ARBA" id="ARBA00022993"/>
    </source>
</evidence>
<evidence type="ECO:0000256" key="5">
    <source>
        <dbReference type="ARBA" id="ARBA00011738"/>
    </source>
</evidence>